<dbReference type="Gene3D" id="3.40.140.10">
    <property type="entry name" value="Cytidine Deaminase, domain 2"/>
    <property type="match status" value="1"/>
</dbReference>
<protein>
    <recommendedName>
        <fullName evidence="8">tRNA-specific adenosine deaminase</fullName>
        <ecNumber evidence="8">3.5.4.33</ecNumber>
    </recommendedName>
</protein>
<evidence type="ECO:0000256" key="5">
    <source>
        <dbReference type="ARBA" id="ARBA00022801"/>
    </source>
</evidence>
<dbReference type="PANTHER" id="PTHR11079">
    <property type="entry name" value="CYTOSINE DEAMINASE FAMILY MEMBER"/>
    <property type="match status" value="1"/>
</dbReference>
<dbReference type="InterPro" id="IPR016193">
    <property type="entry name" value="Cytidine_deaminase-like"/>
</dbReference>
<feature type="domain" description="CMP/dCMP-type deaminase" evidence="9">
    <location>
        <begin position="4"/>
        <end position="124"/>
    </location>
</feature>
<keyword evidence="11" id="KW-1185">Reference proteome</keyword>
<evidence type="ECO:0000259" key="9">
    <source>
        <dbReference type="PROSITE" id="PS51747"/>
    </source>
</evidence>
<dbReference type="GO" id="GO:0008270">
    <property type="term" value="F:zinc ion binding"/>
    <property type="evidence" value="ECO:0007669"/>
    <property type="project" value="UniProtKB-UniRule"/>
</dbReference>
<evidence type="ECO:0000256" key="4">
    <source>
        <dbReference type="ARBA" id="ARBA00022723"/>
    </source>
</evidence>
<dbReference type="RefSeq" id="WP_016419678.1">
    <property type="nucleotide sequence ID" value="NZ_FNND01000001.1"/>
</dbReference>
<comment type="cofactor">
    <cofactor evidence="8">
        <name>Zn(2+)</name>
        <dbReference type="ChEBI" id="CHEBI:29105"/>
    </cofactor>
    <text evidence="8">Binds 1 zinc ion per subunit.</text>
</comment>
<feature type="binding site" evidence="8">
    <location>
        <position position="85"/>
    </location>
    <ligand>
        <name>Zn(2+)</name>
        <dbReference type="ChEBI" id="CHEBI:29105"/>
        <note>catalytic</note>
    </ligand>
</feature>
<dbReference type="Proteomes" id="UP000182771">
    <property type="component" value="Unassembled WGS sequence"/>
</dbReference>
<dbReference type="InterPro" id="IPR002125">
    <property type="entry name" value="CMP_dCMP_dom"/>
</dbReference>
<evidence type="ECO:0000256" key="8">
    <source>
        <dbReference type="HAMAP-Rule" id="MF_00972"/>
    </source>
</evidence>
<dbReference type="PROSITE" id="PS51747">
    <property type="entry name" value="CYT_DCMP_DEAMINASES_2"/>
    <property type="match status" value="1"/>
</dbReference>
<dbReference type="SUPFAM" id="SSF53927">
    <property type="entry name" value="Cytidine deaminase-like"/>
    <property type="match status" value="1"/>
</dbReference>
<comment type="function">
    <text evidence="8">Catalyzes the deamination of adenosine to inosine at the wobble position 34 of tRNA(Arg2).</text>
</comment>
<evidence type="ECO:0000313" key="10">
    <source>
        <dbReference type="EMBL" id="SDW16327.1"/>
    </source>
</evidence>
<comment type="caution">
    <text evidence="10">The sequence shown here is derived from an EMBL/GenBank/DDBJ whole genome shotgun (WGS) entry which is preliminary data.</text>
</comment>
<comment type="subunit">
    <text evidence="2 8">Homodimer.</text>
</comment>
<name>A0A1H2RAA0_9FLAO</name>
<keyword evidence="3 8" id="KW-0819">tRNA processing</keyword>
<dbReference type="OrthoDB" id="9802676at2"/>
<dbReference type="GeneID" id="85017737"/>
<keyword evidence="6 8" id="KW-0862">Zinc</keyword>
<dbReference type="PANTHER" id="PTHR11079:SF202">
    <property type="entry name" value="TRNA-SPECIFIC ADENOSINE DEAMINASE"/>
    <property type="match status" value="1"/>
</dbReference>
<organism evidence="10 11">
    <name type="scientific">Capnocytophaga granulosa</name>
    <dbReference type="NCBI Taxonomy" id="45242"/>
    <lineage>
        <taxon>Bacteria</taxon>
        <taxon>Pseudomonadati</taxon>
        <taxon>Bacteroidota</taxon>
        <taxon>Flavobacteriia</taxon>
        <taxon>Flavobacteriales</taxon>
        <taxon>Flavobacteriaceae</taxon>
        <taxon>Capnocytophaga</taxon>
    </lineage>
</organism>
<comment type="similarity">
    <text evidence="1">Belongs to the cytidine and deoxycytidylate deaminase family. ADAT2 subfamily.</text>
</comment>
<dbReference type="EMBL" id="FNND01000001">
    <property type="protein sequence ID" value="SDW16327.1"/>
    <property type="molecule type" value="Genomic_DNA"/>
</dbReference>
<keyword evidence="5 8" id="KW-0378">Hydrolase</keyword>
<dbReference type="GO" id="GO:0002100">
    <property type="term" value="P:tRNA wobble adenosine to inosine editing"/>
    <property type="evidence" value="ECO:0007669"/>
    <property type="project" value="UniProtKB-UniRule"/>
</dbReference>
<feature type="binding site" evidence="8">
    <location>
        <position position="88"/>
    </location>
    <ligand>
        <name>Zn(2+)</name>
        <dbReference type="ChEBI" id="CHEBI:29105"/>
        <note>catalytic</note>
    </ligand>
</feature>
<dbReference type="InterPro" id="IPR016192">
    <property type="entry name" value="APOBEC/CMP_deaminase_Zn-bd"/>
</dbReference>
<dbReference type="InterPro" id="IPR028883">
    <property type="entry name" value="tRNA_aden_deaminase"/>
</dbReference>
<comment type="catalytic activity">
    <reaction evidence="7 8">
        <text>adenosine(34) in tRNA + H2O + H(+) = inosine(34) in tRNA + NH4(+)</text>
        <dbReference type="Rhea" id="RHEA:43168"/>
        <dbReference type="Rhea" id="RHEA-COMP:10373"/>
        <dbReference type="Rhea" id="RHEA-COMP:10374"/>
        <dbReference type="ChEBI" id="CHEBI:15377"/>
        <dbReference type="ChEBI" id="CHEBI:15378"/>
        <dbReference type="ChEBI" id="CHEBI:28938"/>
        <dbReference type="ChEBI" id="CHEBI:74411"/>
        <dbReference type="ChEBI" id="CHEBI:82852"/>
        <dbReference type="EC" id="3.5.4.33"/>
    </reaction>
</comment>
<evidence type="ECO:0000256" key="7">
    <source>
        <dbReference type="ARBA" id="ARBA00048045"/>
    </source>
</evidence>
<feature type="active site" description="Proton donor" evidence="8">
    <location>
        <position position="57"/>
    </location>
</feature>
<dbReference type="PROSITE" id="PS00903">
    <property type="entry name" value="CYT_DCMP_DEAMINASES_1"/>
    <property type="match status" value="1"/>
</dbReference>
<evidence type="ECO:0000256" key="2">
    <source>
        <dbReference type="ARBA" id="ARBA00011738"/>
    </source>
</evidence>
<evidence type="ECO:0000256" key="6">
    <source>
        <dbReference type="ARBA" id="ARBA00022833"/>
    </source>
</evidence>
<reference evidence="10 11" key="1">
    <citation type="submission" date="2016-10" db="EMBL/GenBank/DDBJ databases">
        <authorList>
            <person name="Varghese N."/>
            <person name="Submissions S."/>
        </authorList>
    </citation>
    <scope>NUCLEOTIDE SEQUENCE [LARGE SCALE GENOMIC DNA]</scope>
    <source>
        <strain evidence="10 11">DSM 11449</strain>
    </source>
</reference>
<dbReference type="AlphaFoldDB" id="A0A1H2RAA0"/>
<keyword evidence="4 8" id="KW-0479">Metal-binding</keyword>
<sequence>MTINKDEYFMQKALQEAEKAFEAGEIPVGAIITVNEKIIAKAHNLTELLHDVTAHAEIQAITSASEYLGGKYLKDCTLYVTLEPCVMCAGALYWSQIGRVVYGASDAKRGYHLHGELLHPRTEVVQGVLQDECSQLVKAFFDQKRL</sequence>
<dbReference type="HAMAP" id="MF_00972">
    <property type="entry name" value="tRNA_aden_deaminase"/>
    <property type="match status" value="1"/>
</dbReference>
<dbReference type="CDD" id="cd01285">
    <property type="entry name" value="nucleoside_deaminase"/>
    <property type="match status" value="1"/>
</dbReference>
<dbReference type="Pfam" id="PF00383">
    <property type="entry name" value="dCMP_cyt_deam_1"/>
    <property type="match status" value="1"/>
</dbReference>
<dbReference type="GO" id="GO:0052717">
    <property type="term" value="F:tRNA-specific adenosine-34 deaminase activity"/>
    <property type="evidence" value="ECO:0007669"/>
    <property type="project" value="UniProtKB-UniRule"/>
</dbReference>
<proteinExistence type="inferred from homology"/>
<evidence type="ECO:0000256" key="3">
    <source>
        <dbReference type="ARBA" id="ARBA00022694"/>
    </source>
</evidence>
<gene>
    <name evidence="8" type="primary">tadA</name>
    <name evidence="10" type="ORF">SAMN05444420_101397</name>
</gene>
<evidence type="ECO:0000256" key="1">
    <source>
        <dbReference type="ARBA" id="ARBA00010669"/>
    </source>
</evidence>
<feature type="binding site" evidence="8">
    <location>
        <position position="55"/>
    </location>
    <ligand>
        <name>Zn(2+)</name>
        <dbReference type="ChEBI" id="CHEBI:29105"/>
        <note>catalytic</note>
    </ligand>
</feature>
<evidence type="ECO:0000313" key="11">
    <source>
        <dbReference type="Proteomes" id="UP000182771"/>
    </source>
</evidence>
<dbReference type="EC" id="3.5.4.33" evidence="8"/>
<accession>A0A1H2RAA0</accession>